<comment type="subcellular location">
    <subcellularLocation>
        <location evidence="1 7">Cell membrane</location>
        <topology evidence="1 7">Multi-pass membrane protein</topology>
    </subcellularLocation>
</comment>
<accession>A0ABP8B7X9</accession>
<keyword evidence="2 7" id="KW-0813">Transport</keyword>
<dbReference type="InterPro" id="IPR035906">
    <property type="entry name" value="MetI-like_sf"/>
</dbReference>
<evidence type="ECO:0000313" key="10">
    <source>
        <dbReference type="Proteomes" id="UP001501251"/>
    </source>
</evidence>
<dbReference type="InterPro" id="IPR000515">
    <property type="entry name" value="MetI-like"/>
</dbReference>
<sequence length="323" mass="33521">MRLLAWSATRLLSAALTLLGVSVLIFAAMRLMPGGYATIVLGPLASPEQRAELTARFGLDDPVLVQYGDWIRTALGGDFGFSLVSNDPVSAELAARLPVTLQLTAMSAIPGVICGAALGVLVAVRRGGAGGRALGRIASALGVSLPEYVIGGIAVYLFSRYALGLTVGGYVPFSEDPAANLASMVLPACVLTVFVVSATARTTRDAVMNVLHEPYITAAVSRGRSPWSIVRHHVLRNAAIPVLVVASTVTAYLLGGAVIVEYLFNLPGVGSYVVQAITRRDYAVVQAGVLLAAALFIVVNTVVDLLVGAIDPRLGVNATGGRT</sequence>
<feature type="transmembrane region" description="Helical" evidence="7">
    <location>
        <begin position="178"/>
        <end position="198"/>
    </location>
</feature>
<evidence type="ECO:0000256" key="2">
    <source>
        <dbReference type="ARBA" id="ARBA00022448"/>
    </source>
</evidence>
<dbReference type="EMBL" id="BAABAQ010000010">
    <property type="protein sequence ID" value="GAA4199999.1"/>
    <property type="molecule type" value="Genomic_DNA"/>
</dbReference>
<keyword evidence="5 7" id="KW-1133">Transmembrane helix</keyword>
<evidence type="ECO:0000256" key="6">
    <source>
        <dbReference type="ARBA" id="ARBA00023136"/>
    </source>
</evidence>
<evidence type="ECO:0000256" key="4">
    <source>
        <dbReference type="ARBA" id="ARBA00022692"/>
    </source>
</evidence>
<gene>
    <name evidence="9" type="ORF">GCM10022252_52600</name>
</gene>
<dbReference type="PROSITE" id="PS50928">
    <property type="entry name" value="ABC_TM1"/>
    <property type="match status" value="1"/>
</dbReference>
<dbReference type="Proteomes" id="UP001501251">
    <property type="component" value="Unassembled WGS sequence"/>
</dbReference>
<comment type="caution">
    <text evidence="9">The sequence shown here is derived from an EMBL/GenBank/DDBJ whole genome shotgun (WGS) entry which is preliminary data.</text>
</comment>
<dbReference type="CDD" id="cd06261">
    <property type="entry name" value="TM_PBP2"/>
    <property type="match status" value="1"/>
</dbReference>
<feature type="transmembrane region" description="Helical" evidence="7">
    <location>
        <begin position="284"/>
        <end position="307"/>
    </location>
</feature>
<dbReference type="SUPFAM" id="SSF161098">
    <property type="entry name" value="MetI-like"/>
    <property type="match status" value="1"/>
</dbReference>
<evidence type="ECO:0000256" key="1">
    <source>
        <dbReference type="ARBA" id="ARBA00004651"/>
    </source>
</evidence>
<feature type="transmembrane region" description="Helical" evidence="7">
    <location>
        <begin position="238"/>
        <end position="264"/>
    </location>
</feature>
<protein>
    <submittedName>
        <fullName evidence="9">ABC transporter permease</fullName>
    </submittedName>
</protein>
<keyword evidence="3" id="KW-1003">Cell membrane</keyword>
<evidence type="ECO:0000313" key="9">
    <source>
        <dbReference type="EMBL" id="GAA4199999.1"/>
    </source>
</evidence>
<dbReference type="Pfam" id="PF19300">
    <property type="entry name" value="BPD_transp_1_N"/>
    <property type="match status" value="1"/>
</dbReference>
<evidence type="ECO:0000256" key="7">
    <source>
        <dbReference type="RuleBase" id="RU363032"/>
    </source>
</evidence>
<dbReference type="Pfam" id="PF00528">
    <property type="entry name" value="BPD_transp_1"/>
    <property type="match status" value="1"/>
</dbReference>
<evidence type="ECO:0000256" key="3">
    <source>
        <dbReference type="ARBA" id="ARBA00022475"/>
    </source>
</evidence>
<reference evidence="10" key="1">
    <citation type="journal article" date="2019" name="Int. J. Syst. Evol. Microbiol.">
        <title>The Global Catalogue of Microorganisms (GCM) 10K type strain sequencing project: providing services to taxonomists for standard genome sequencing and annotation.</title>
        <authorList>
            <consortium name="The Broad Institute Genomics Platform"/>
            <consortium name="The Broad Institute Genome Sequencing Center for Infectious Disease"/>
            <person name="Wu L."/>
            <person name="Ma J."/>
        </authorList>
    </citation>
    <scope>NUCLEOTIDE SEQUENCE [LARGE SCALE GENOMIC DNA]</scope>
    <source>
        <strain evidence="10">JCM 17388</strain>
    </source>
</reference>
<dbReference type="InterPro" id="IPR045621">
    <property type="entry name" value="BPD_transp_1_N"/>
</dbReference>
<keyword evidence="6 7" id="KW-0472">Membrane</keyword>
<dbReference type="RefSeq" id="WP_344920729.1">
    <property type="nucleotide sequence ID" value="NZ_BAABAQ010000010.1"/>
</dbReference>
<feature type="transmembrane region" description="Helical" evidence="7">
    <location>
        <begin position="103"/>
        <end position="124"/>
    </location>
</feature>
<evidence type="ECO:0000259" key="8">
    <source>
        <dbReference type="PROSITE" id="PS50928"/>
    </source>
</evidence>
<organism evidence="9 10">
    <name type="scientific">Streptosporangium oxazolinicum</name>
    <dbReference type="NCBI Taxonomy" id="909287"/>
    <lineage>
        <taxon>Bacteria</taxon>
        <taxon>Bacillati</taxon>
        <taxon>Actinomycetota</taxon>
        <taxon>Actinomycetes</taxon>
        <taxon>Streptosporangiales</taxon>
        <taxon>Streptosporangiaceae</taxon>
        <taxon>Streptosporangium</taxon>
    </lineage>
</organism>
<comment type="similarity">
    <text evidence="7">Belongs to the binding-protein-dependent transport system permease family.</text>
</comment>
<keyword evidence="4 7" id="KW-0812">Transmembrane</keyword>
<evidence type="ECO:0000256" key="5">
    <source>
        <dbReference type="ARBA" id="ARBA00022989"/>
    </source>
</evidence>
<dbReference type="Gene3D" id="1.10.3720.10">
    <property type="entry name" value="MetI-like"/>
    <property type="match status" value="1"/>
</dbReference>
<keyword evidence="10" id="KW-1185">Reference proteome</keyword>
<dbReference type="PANTHER" id="PTHR43163">
    <property type="entry name" value="DIPEPTIDE TRANSPORT SYSTEM PERMEASE PROTEIN DPPB-RELATED"/>
    <property type="match status" value="1"/>
</dbReference>
<proteinExistence type="inferred from homology"/>
<dbReference type="PANTHER" id="PTHR43163:SF6">
    <property type="entry name" value="DIPEPTIDE TRANSPORT SYSTEM PERMEASE PROTEIN DPPB-RELATED"/>
    <property type="match status" value="1"/>
</dbReference>
<feature type="domain" description="ABC transmembrane type-1" evidence="8">
    <location>
        <begin position="97"/>
        <end position="308"/>
    </location>
</feature>
<feature type="transmembrane region" description="Helical" evidence="7">
    <location>
        <begin position="136"/>
        <end position="158"/>
    </location>
</feature>
<name>A0ABP8B7X9_9ACTN</name>